<evidence type="ECO:0000313" key="9">
    <source>
        <dbReference type="Proteomes" id="UP000198639"/>
    </source>
</evidence>
<organism evidence="8 9">
    <name type="scientific">Massilia yuzhufengensis</name>
    <dbReference type="NCBI Taxonomy" id="1164594"/>
    <lineage>
        <taxon>Bacteria</taxon>
        <taxon>Pseudomonadati</taxon>
        <taxon>Pseudomonadota</taxon>
        <taxon>Betaproteobacteria</taxon>
        <taxon>Burkholderiales</taxon>
        <taxon>Oxalobacteraceae</taxon>
        <taxon>Telluria group</taxon>
        <taxon>Massilia</taxon>
    </lineage>
</organism>
<name>A0A1I1QEZ4_9BURK</name>
<dbReference type="InterPro" id="IPR051791">
    <property type="entry name" value="Pra-immunoreactive"/>
</dbReference>
<feature type="transmembrane region" description="Helical" evidence="6">
    <location>
        <begin position="50"/>
        <end position="72"/>
    </location>
</feature>
<dbReference type="GO" id="GO:0005886">
    <property type="term" value="C:plasma membrane"/>
    <property type="evidence" value="ECO:0007669"/>
    <property type="project" value="UniProtKB-SubCell"/>
</dbReference>
<evidence type="ECO:0000256" key="3">
    <source>
        <dbReference type="ARBA" id="ARBA00022692"/>
    </source>
</evidence>
<feature type="domain" description="RDD" evidence="7">
    <location>
        <begin position="36"/>
        <end position="154"/>
    </location>
</feature>
<dbReference type="OrthoDB" id="8748440at2"/>
<dbReference type="PANTHER" id="PTHR36115:SF4">
    <property type="entry name" value="MEMBRANE PROTEIN"/>
    <property type="match status" value="1"/>
</dbReference>
<dbReference type="PANTHER" id="PTHR36115">
    <property type="entry name" value="PROLINE-RICH ANTIGEN HOMOLOG-RELATED"/>
    <property type="match status" value="1"/>
</dbReference>
<keyword evidence="9" id="KW-1185">Reference proteome</keyword>
<sequence length="364" mass="39751">MQPIDEQTGGFRASFDSRARPASPALVFDMPEANPLAGAWRRWLARSFDVWWQTGLVALVAGSILGHTSPAFLHWLETPFGWKLFGLACVPAALVLDAFMAALAGNTPGKALLGLRVMTVDERAPDFVELLGRNLGLWRAGLGLALPVVSLFTMARQAMRLRKGLPASYDGKLFEVRAQPVGWCRKTVFGGLFGSLLLLIVSLDSADRQDSREMAAMMAAPPTSWTNPATGRSVNIAAQWKVEEIADADGALQHRFTQHSGHAVVLFTLDEHADTSLRHHVRALAGGLADGFELPGGYFKEYRGKPSWVAAGEEKYGPARVHLRVVQVDGQAWRVMVTQVPPEAYTDDLVQELTESLWDSVTPP</sequence>
<keyword evidence="5 6" id="KW-0472">Membrane</keyword>
<accession>A0A1I1QEZ4</accession>
<feature type="transmembrane region" description="Helical" evidence="6">
    <location>
        <begin position="136"/>
        <end position="155"/>
    </location>
</feature>
<dbReference type="InterPro" id="IPR010432">
    <property type="entry name" value="RDD"/>
</dbReference>
<dbReference type="Proteomes" id="UP000198639">
    <property type="component" value="Unassembled WGS sequence"/>
</dbReference>
<evidence type="ECO:0000256" key="4">
    <source>
        <dbReference type="ARBA" id="ARBA00022989"/>
    </source>
</evidence>
<evidence type="ECO:0000256" key="1">
    <source>
        <dbReference type="ARBA" id="ARBA00004651"/>
    </source>
</evidence>
<dbReference type="Pfam" id="PF06271">
    <property type="entry name" value="RDD"/>
    <property type="match status" value="1"/>
</dbReference>
<keyword evidence="3 6" id="KW-0812">Transmembrane</keyword>
<gene>
    <name evidence="8" type="ORF">SAMN05216204_1193</name>
</gene>
<keyword evidence="4 6" id="KW-1133">Transmembrane helix</keyword>
<evidence type="ECO:0000256" key="2">
    <source>
        <dbReference type="ARBA" id="ARBA00022475"/>
    </source>
</evidence>
<evidence type="ECO:0000256" key="6">
    <source>
        <dbReference type="SAM" id="Phobius"/>
    </source>
</evidence>
<evidence type="ECO:0000313" key="8">
    <source>
        <dbReference type="EMBL" id="SFD20562.1"/>
    </source>
</evidence>
<dbReference type="STRING" id="1164594.SAMN05216204_1193"/>
<evidence type="ECO:0000259" key="7">
    <source>
        <dbReference type="Pfam" id="PF06271"/>
    </source>
</evidence>
<dbReference type="EMBL" id="FOLD01000019">
    <property type="protein sequence ID" value="SFD20562.1"/>
    <property type="molecule type" value="Genomic_DNA"/>
</dbReference>
<dbReference type="RefSeq" id="WP_091875482.1">
    <property type="nucleotide sequence ID" value="NZ_FOLD01000019.1"/>
</dbReference>
<dbReference type="AlphaFoldDB" id="A0A1I1QEZ4"/>
<reference evidence="9" key="1">
    <citation type="submission" date="2016-10" db="EMBL/GenBank/DDBJ databases">
        <authorList>
            <person name="Varghese N."/>
            <person name="Submissions S."/>
        </authorList>
    </citation>
    <scope>NUCLEOTIDE SEQUENCE [LARGE SCALE GENOMIC DNA]</scope>
    <source>
        <strain evidence="9">CGMCC 1.12041</strain>
    </source>
</reference>
<proteinExistence type="predicted"/>
<evidence type="ECO:0000256" key="5">
    <source>
        <dbReference type="ARBA" id="ARBA00023136"/>
    </source>
</evidence>
<protein>
    <submittedName>
        <fullName evidence="8">RDD family protein</fullName>
    </submittedName>
</protein>
<feature type="transmembrane region" description="Helical" evidence="6">
    <location>
        <begin position="84"/>
        <end position="105"/>
    </location>
</feature>
<keyword evidence="2" id="KW-1003">Cell membrane</keyword>
<comment type="subcellular location">
    <subcellularLocation>
        <location evidence="1">Cell membrane</location>
        <topology evidence="1">Multi-pass membrane protein</topology>
    </subcellularLocation>
</comment>